<name>A0A1Q3FTB5_CULTA</name>
<sequence length="635" mass="71716">MASEQPEVTQTEAPRRTRSQTAFFRRYLTLCRAKNVQPLGELIGTCGDGAAAAMCRKRPRDGVRKLYPSIEFYGDRFKEPDWQLVIGALAEDTTLQMVAIRLRKVFDGLIENSDFRPDAPLIEQPIILTKRLFSHLIESLTKFLILNQKVRILTLEALPIQGPFMSSLVDGLQQNLSITELSLARSAIKDDGCKAICRAIMHLPKIVTLNLSACQISMAGCSAVAELVRFQKIQRFAESWECSLRYREIDTGKMQGLRHILLNGNPNIGDEGLCELTEQLKDDEWIRQIQFRNCGLTDEGAKCLVDCLNINKTIKEFDIRGNAGISVQMCNEILMKLGVDIDSSDSSLSLTNRRPKGPARMKPSEQIRCLQQQLSAEQYRCAQLQMLVEQLRSHQNEYMVQMNKLKQDFNRILDERADLQQRVKRLESSRPSTRKLKVRKSKSESNPALLFTRNDSSHATNNAIKSEMTLRWLQDRHTTRPGSSQTVRRSHVLERTIGDGVPNVPPLHDIAEVDEDVVVMKKNYFEGGFGDVGIEQIKGPVLKIEAQPNQSLSEDGIEEVDFFNDFGDAADQYTQQTDEDVMSTDEEEDEFGDLTNSISGADLLNLIAKKKSVESLSDAQSCVQSLFRSVYTEEE</sequence>
<dbReference type="InterPro" id="IPR032675">
    <property type="entry name" value="LRR_dom_sf"/>
</dbReference>
<dbReference type="PANTHER" id="PTHR24110:SF3">
    <property type="entry name" value="CENTROSOMAL PROTEIN OF 78 KDA"/>
    <property type="match status" value="1"/>
</dbReference>
<evidence type="ECO:0000313" key="2">
    <source>
        <dbReference type="EMBL" id="JAV30805.1"/>
    </source>
</evidence>
<dbReference type="PANTHER" id="PTHR24110">
    <property type="entry name" value="CENTROSOMAL PROTEIN OF 78 KDA"/>
    <property type="match status" value="1"/>
</dbReference>
<dbReference type="AlphaFoldDB" id="A0A1Q3FTB5"/>
<dbReference type="SUPFAM" id="SSF52047">
    <property type="entry name" value="RNI-like"/>
    <property type="match status" value="1"/>
</dbReference>
<dbReference type="EMBL" id="GFDL01004240">
    <property type="protein sequence ID" value="JAV30805.1"/>
    <property type="molecule type" value="Transcribed_RNA"/>
</dbReference>
<dbReference type="SMART" id="SM00368">
    <property type="entry name" value="LRR_RI"/>
    <property type="match status" value="4"/>
</dbReference>
<dbReference type="PRINTS" id="PR02062">
    <property type="entry name" value="CENTROSOME78"/>
</dbReference>
<dbReference type="Pfam" id="PF13516">
    <property type="entry name" value="LRR_6"/>
    <property type="match status" value="2"/>
</dbReference>
<dbReference type="InterPro" id="IPR026212">
    <property type="entry name" value="Cep78"/>
</dbReference>
<evidence type="ECO:0000256" key="1">
    <source>
        <dbReference type="SAM" id="Coils"/>
    </source>
</evidence>
<proteinExistence type="predicted"/>
<keyword evidence="1" id="KW-0175">Coiled coil</keyword>
<protein>
    <submittedName>
        <fullName evidence="2">Uncharacterized protein</fullName>
    </submittedName>
</protein>
<feature type="coiled-coil region" evidence="1">
    <location>
        <begin position="388"/>
        <end position="429"/>
    </location>
</feature>
<dbReference type="GO" id="GO:0044782">
    <property type="term" value="P:cilium organization"/>
    <property type="evidence" value="ECO:0007669"/>
    <property type="project" value="TreeGrafter"/>
</dbReference>
<dbReference type="GO" id="GO:0005813">
    <property type="term" value="C:centrosome"/>
    <property type="evidence" value="ECO:0007669"/>
    <property type="project" value="TreeGrafter"/>
</dbReference>
<dbReference type="Gene3D" id="3.80.10.10">
    <property type="entry name" value="Ribonuclease Inhibitor"/>
    <property type="match status" value="2"/>
</dbReference>
<accession>A0A1Q3FTB5</accession>
<dbReference type="InterPro" id="IPR001611">
    <property type="entry name" value="Leu-rich_rpt"/>
</dbReference>
<dbReference type="GO" id="GO:0036064">
    <property type="term" value="C:ciliary basal body"/>
    <property type="evidence" value="ECO:0007669"/>
    <property type="project" value="TreeGrafter"/>
</dbReference>
<organism evidence="2">
    <name type="scientific">Culex tarsalis</name>
    <name type="common">Encephalitis mosquito</name>
    <dbReference type="NCBI Taxonomy" id="7177"/>
    <lineage>
        <taxon>Eukaryota</taxon>
        <taxon>Metazoa</taxon>
        <taxon>Ecdysozoa</taxon>
        <taxon>Arthropoda</taxon>
        <taxon>Hexapoda</taxon>
        <taxon>Insecta</taxon>
        <taxon>Pterygota</taxon>
        <taxon>Neoptera</taxon>
        <taxon>Endopterygota</taxon>
        <taxon>Diptera</taxon>
        <taxon>Nematocera</taxon>
        <taxon>Culicoidea</taxon>
        <taxon>Culicidae</taxon>
        <taxon>Culicinae</taxon>
        <taxon>Culicini</taxon>
        <taxon>Culex</taxon>
        <taxon>Culex</taxon>
    </lineage>
</organism>
<reference evidence="2" key="1">
    <citation type="submission" date="2017-01" db="EMBL/GenBank/DDBJ databases">
        <title>A deep insight into the sialotranscriptome of adult male and female Cluex tarsalis mosquitoes.</title>
        <authorList>
            <person name="Ribeiro J.M."/>
            <person name="Moreira F."/>
            <person name="Bernard K.A."/>
            <person name="Calvo E."/>
        </authorList>
    </citation>
    <scope>NUCLEOTIDE SEQUENCE</scope>
    <source>
        <strain evidence="2">Kern County</strain>
        <tissue evidence="2">Salivary glands</tissue>
    </source>
</reference>